<evidence type="ECO:0000313" key="4">
    <source>
        <dbReference type="Proteomes" id="UP000627838"/>
    </source>
</evidence>
<evidence type="ECO:0000313" key="3">
    <source>
        <dbReference type="EMBL" id="MBE1532427.1"/>
    </source>
</evidence>
<organism evidence="3 4">
    <name type="scientific">Actinomadura algeriensis</name>
    <dbReference type="NCBI Taxonomy" id="1679523"/>
    <lineage>
        <taxon>Bacteria</taxon>
        <taxon>Bacillati</taxon>
        <taxon>Actinomycetota</taxon>
        <taxon>Actinomycetes</taxon>
        <taxon>Streptosporangiales</taxon>
        <taxon>Thermomonosporaceae</taxon>
        <taxon>Actinomadura</taxon>
    </lineage>
</organism>
<proteinExistence type="predicted"/>
<protein>
    <submittedName>
        <fullName evidence="3">Uncharacterized protein</fullName>
    </submittedName>
</protein>
<keyword evidence="2" id="KW-0472">Membrane</keyword>
<reference evidence="3 4" key="1">
    <citation type="submission" date="2020-10" db="EMBL/GenBank/DDBJ databases">
        <title>Sequencing the genomes of 1000 actinobacteria strains.</title>
        <authorList>
            <person name="Klenk H.-P."/>
        </authorList>
    </citation>
    <scope>NUCLEOTIDE SEQUENCE [LARGE SCALE GENOMIC DNA]</scope>
    <source>
        <strain evidence="3 4">DSM 46744</strain>
    </source>
</reference>
<gene>
    <name evidence="3" type="ORF">H4W34_002260</name>
</gene>
<keyword evidence="2" id="KW-0812">Transmembrane</keyword>
<dbReference type="RefSeq" id="WP_192759116.1">
    <property type="nucleotide sequence ID" value="NZ_JADBDZ010000001.1"/>
</dbReference>
<comment type="caution">
    <text evidence="3">The sequence shown here is derived from an EMBL/GenBank/DDBJ whole genome shotgun (WGS) entry which is preliminary data.</text>
</comment>
<evidence type="ECO:0000256" key="1">
    <source>
        <dbReference type="SAM" id="MobiDB-lite"/>
    </source>
</evidence>
<dbReference type="EMBL" id="JADBDZ010000001">
    <property type="protein sequence ID" value="MBE1532427.1"/>
    <property type="molecule type" value="Genomic_DNA"/>
</dbReference>
<keyword evidence="2" id="KW-1133">Transmembrane helix</keyword>
<feature type="compositionally biased region" description="Low complexity" evidence="1">
    <location>
        <begin position="54"/>
        <end position="67"/>
    </location>
</feature>
<sequence>MYAWIWRRLPGAWHTRLAIVAAVALVLGLVLWTVVFPWVEPKVQFDHGVVTGTPSPSSSSSSEPGIP</sequence>
<dbReference type="Proteomes" id="UP000627838">
    <property type="component" value="Unassembled WGS sequence"/>
</dbReference>
<feature type="region of interest" description="Disordered" evidence="1">
    <location>
        <begin position="47"/>
        <end position="67"/>
    </location>
</feature>
<feature type="transmembrane region" description="Helical" evidence="2">
    <location>
        <begin position="17"/>
        <end position="39"/>
    </location>
</feature>
<keyword evidence="4" id="KW-1185">Reference proteome</keyword>
<evidence type="ECO:0000256" key="2">
    <source>
        <dbReference type="SAM" id="Phobius"/>
    </source>
</evidence>
<name>A0ABR9JPG2_9ACTN</name>
<accession>A0ABR9JPG2</accession>